<proteinExistence type="predicted"/>
<dbReference type="PROSITE" id="PS51257">
    <property type="entry name" value="PROKAR_LIPOPROTEIN"/>
    <property type="match status" value="1"/>
</dbReference>
<gene>
    <name evidence="2" type="ORF">IZ6_21020</name>
</gene>
<dbReference type="RefSeq" id="WP_222875016.1">
    <property type="nucleotide sequence ID" value="NZ_AP023361.1"/>
</dbReference>
<reference evidence="2 3" key="1">
    <citation type="submission" date="2020-08" db="EMBL/GenBank/DDBJ databases">
        <title>Genome sequence of Rhizobiales bacterium strain IZ6.</title>
        <authorList>
            <person name="Nakai R."/>
            <person name="Naganuma T."/>
        </authorList>
    </citation>
    <scope>NUCLEOTIDE SEQUENCE [LARGE SCALE GENOMIC DNA]</scope>
    <source>
        <strain evidence="2 3">IZ6</strain>
    </source>
</reference>
<evidence type="ECO:0000313" key="3">
    <source>
        <dbReference type="Proteomes" id="UP000515317"/>
    </source>
</evidence>
<dbReference type="EMBL" id="AP023361">
    <property type="protein sequence ID" value="BCJ91367.1"/>
    <property type="molecule type" value="Genomic_DNA"/>
</dbReference>
<dbReference type="AlphaFoldDB" id="A0A6S6QTU5"/>
<keyword evidence="3" id="KW-1185">Reference proteome</keyword>
<feature type="signal peptide" evidence="1">
    <location>
        <begin position="1"/>
        <end position="21"/>
    </location>
</feature>
<organism evidence="2 3">
    <name type="scientific">Terrihabitans soli</name>
    <dbReference type="NCBI Taxonomy" id="708113"/>
    <lineage>
        <taxon>Bacteria</taxon>
        <taxon>Pseudomonadati</taxon>
        <taxon>Pseudomonadota</taxon>
        <taxon>Alphaproteobacteria</taxon>
        <taxon>Hyphomicrobiales</taxon>
        <taxon>Terrihabitans</taxon>
    </lineage>
</organism>
<feature type="chain" id="PRO_5028236514" evidence="1">
    <location>
        <begin position="22"/>
        <end position="89"/>
    </location>
</feature>
<keyword evidence="1" id="KW-0732">Signal</keyword>
<dbReference type="Proteomes" id="UP000515317">
    <property type="component" value="Chromosome"/>
</dbReference>
<protein>
    <submittedName>
        <fullName evidence="2">Uncharacterized protein</fullName>
    </submittedName>
</protein>
<evidence type="ECO:0000313" key="2">
    <source>
        <dbReference type="EMBL" id="BCJ91367.1"/>
    </source>
</evidence>
<evidence type="ECO:0000256" key="1">
    <source>
        <dbReference type="SAM" id="SignalP"/>
    </source>
</evidence>
<accession>A0A6S6QTU5</accession>
<sequence length="89" mass="8886">MIRFVSAAAIVLLASAGAATAGCKEDIAKFQKLIDGDLKTGFIAKGVYDKVNGELKAAAGLCKSGQDAAASSAVASSRARHGYPAASGQ</sequence>
<dbReference type="KEGG" id="tso:IZ6_21020"/>
<name>A0A6S6QTU5_9HYPH</name>